<dbReference type="PRINTS" id="PR00792">
    <property type="entry name" value="PEPSIN"/>
</dbReference>
<feature type="domain" description="Peptidase A1" evidence="6">
    <location>
        <begin position="106"/>
        <end position="428"/>
    </location>
</feature>
<protein>
    <recommendedName>
        <fullName evidence="6">Peptidase A1 domain-containing protein</fullName>
    </recommendedName>
</protein>
<gene>
    <name evidence="7" type="ORF">SEPCBS119000_003673</name>
</gene>
<keyword evidence="2 5" id="KW-0645">Protease</keyword>
<dbReference type="PROSITE" id="PS51767">
    <property type="entry name" value="PEPTIDASE_A1"/>
    <property type="match status" value="1"/>
</dbReference>
<dbReference type="InterPro" id="IPR021109">
    <property type="entry name" value="Peptidase_aspartic_dom_sf"/>
</dbReference>
<dbReference type="Pfam" id="PF00026">
    <property type="entry name" value="Asp"/>
    <property type="match status" value="1"/>
</dbReference>
<comment type="caution">
    <text evidence="7">The sequence shown here is derived from an EMBL/GenBank/DDBJ whole genome shotgun (WGS) entry which is preliminary data.</text>
</comment>
<dbReference type="Proteomes" id="UP001642502">
    <property type="component" value="Unassembled WGS sequence"/>
</dbReference>
<evidence type="ECO:0000313" key="7">
    <source>
        <dbReference type="EMBL" id="CAK7269644.1"/>
    </source>
</evidence>
<reference evidence="7 8" key="1">
    <citation type="submission" date="2024-01" db="EMBL/GenBank/DDBJ databases">
        <authorList>
            <person name="Allen C."/>
            <person name="Tagirdzhanova G."/>
        </authorList>
    </citation>
    <scope>NUCLEOTIDE SEQUENCE [LARGE SCALE GENOMIC DNA]</scope>
    <source>
        <strain evidence="7 8">CBS 119000</strain>
    </source>
</reference>
<evidence type="ECO:0000256" key="3">
    <source>
        <dbReference type="ARBA" id="ARBA00022750"/>
    </source>
</evidence>
<proteinExistence type="inferred from homology"/>
<dbReference type="InterPro" id="IPR001461">
    <property type="entry name" value="Aspartic_peptidase_A1"/>
</dbReference>
<dbReference type="PROSITE" id="PS00141">
    <property type="entry name" value="ASP_PROTEASE"/>
    <property type="match status" value="1"/>
</dbReference>
<dbReference type="EMBL" id="CAWUON010000050">
    <property type="protein sequence ID" value="CAK7269644.1"/>
    <property type="molecule type" value="Genomic_DNA"/>
</dbReference>
<keyword evidence="3 5" id="KW-0064">Aspartyl protease</keyword>
<evidence type="ECO:0000259" key="6">
    <source>
        <dbReference type="PROSITE" id="PS51767"/>
    </source>
</evidence>
<dbReference type="InterPro" id="IPR001969">
    <property type="entry name" value="Aspartic_peptidase_AS"/>
</dbReference>
<keyword evidence="4 5" id="KW-0378">Hydrolase</keyword>
<organism evidence="7 8">
    <name type="scientific">Sporothrix epigloea</name>
    <dbReference type="NCBI Taxonomy" id="1892477"/>
    <lineage>
        <taxon>Eukaryota</taxon>
        <taxon>Fungi</taxon>
        <taxon>Dikarya</taxon>
        <taxon>Ascomycota</taxon>
        <taxon>Pezizomycotina</taxon>
        <taxon>Sordariomycetes</taxon>
        <taxon>Sordariomycetidae</taxon>
        <taxon>Ophiostomatales</taxon>
        <taxon>Ophiostomataceae</taxon>
        <taxon>Sporothrix</taxon>
    </lineage>
</organism>
<evidence type="ECO:0000313" key="8">
    <source>
        <dbReference type="Proteomes" id="UP001642502"/>
    </source>
</evidence>
<keyword evidence="8" id="KW-1185">Reference proteome</keyword>
<evidence type="ECO:0000256" key="5">
    <source>
        <dbReference type="RuleBase" id="RU000454"/>
    </source>
</evidence>
<dbReference type="CDD" id="cd06097">
    <property type="entry name" value="Aspergillopepsin_like"/>
    <property type="match status" value="1"/>
</dbReference>
<dbReference type="InterPro" id="IPR033121">
    <property type="entry name" value="PEPTIDASE_A1"/>
</dbReference>
<name>A0ABP0DMX7_9PEZI</name>
<comment type="similarity">
    <text evidence="1 5">Belongs to the peptidase A1 family.</text>
</comment>
<evidence type="ECO:0000256" key="1">
    <source>
        <dbReference type="ARBA" id="ARBA00007447"/>
    </source>
</evidence>
<dbReference type="SUPFAM" id="SSF50630">
    <property type="entry name" value="Acid proteases"/>
    <property type="match status" value="1"/>
</dbReference>
<evidence type="ECO:0000256" key="2">
    <source>
        <dbReference type="ARBA" id="ARBA00022670"/>
    </source>
</evidence>
<sequence length="446" mass="48617">MLATFQAQQDLKANLGLQRLKVLVNENFKPNGRKSYLKVMRKFGIKPTLPGPYQMGICTDAQKNDLNEKEQGNAEQQPVSEVLLKKKADGSLGKVPAEDQESDLEYLCEVSIGTPAQKLKLDFDTGSADLWVVSTELPSHVSKGHAAFNSHDSTSFKPMQGYSWKIKYGDSSSASGDVGTDSITIGGLTVPNQAVELAKKMSDQFMQSSGDGLFGLAWSSINTVSKCFIPRPQLTPMENLIANKILPEGHQFFTACLYSSRDAEKESFYTFGHIDSQFSGKKIAWTNVDNSNGWWQFPSTSITIAGEKIHLPGNTAIADTGTTLCILSDKACKALYAAIPGAKYDETQQGWVIPASVTLDQLPTVKIAVGDNDFELQPEDLVYGEPEDGVWFGAVQSRGDMGLDILGDVFLKSIYAIFDVGNVRFGAISKIEPKQNLGETESVQTP</sequence>
<evidence type="ECO:0000256" key="4">
    <source>
        <dbReference type="ARBA" id="ARBA00022801"/>
    </source>
</evidence>
<dbReference type="Gene3D" id="2.40.70.10">
    <property type="entry name" value="Acid Proteases"/>
    <property type="match status" value="2"/>
</dbReference>
<dbReference type="PANTHER" id="PTHR47966:SF1">
    <property type="entry name" value="ASPARTYL PROTEINASE"/>
    <property type="match status" value="1"/>
</dbReference>
<dbReference type="PANTHER" id="PTHR47966">
    <property type="entry name" value="BETA-SITE APP-CLEAVING ENZYME, ISOFORM A-RELATED"/>
    <property type="match status" value="1"/>
</dbReference>
<dbReference type="InterPro" id="IPR034163">
    <property type="entry name" value="Aspergillopepsin-like_cat_dom"/>
</dbReference>
<accession>A0ABP0DMX7</accession>